<protein>
    <submittedName>
        <fullName evidence="8">Rhomboid-related protein 2-like isoform X1</fullName>
    </submittedName>
</protein>
<name>A0AAD8AZ47_BIOPF</name>
<keyword evidence="3 6" id="KW-0812">Transmembrane</keyword>
<evidence type="ECO:0000256" key="1">
    <source>
        <dbReference type="ARBA" id="ARBA00004141"/>
    </source>
</evidence>
<dbReference type="PANTHER" id="PTHR45840">
    <property type="entry name" value="RHOMBOID-RELATED PROTEIN"/>
    <property type="match status" value="1"/>
</dbReference>
<dbReference type="Gene3D" id="1.20.1540.10">
    <property type="entry name" value="Rhomboid-like"/>
    <property type="match status" value="1"/>
</dbReference>
<accession>A0AAD8AZ47</accession>
<evidence type="ECO:0000313" key="8">
    <source>
        <dbReference type="EMBL" id="KAK0045116.1"/>
    </source>
</evidence>
<dbReference type="SUPFAM" id="SSF144091">
    <property type="entry name" value="Rhomboid-like"/>
    <property type="match status" value="1"/>
</dbReference>
<evidence type="ECO:0000256" key="6">
    <source>
        <dbReference type="SAM" id="Phobius"/>
    </source>
</evidence>
<comment type="similarity">
    <text evidence="2">Belongs to the peptidase S54 family.</text>
</comment>
<comment type="subcellular location">
    <subcellularLocation>
        <location evidence="1">Membrane</location>
        <topology evidence="1">Multi-pass membrane protein</topology>
    </subcellularLocation>
</comment>
<dbReference type="InterPro" id="IPR051739">
    <property type="entry name" value="Rhomboid_IM_Serine_Proteases"/>
</dbReference>
<dbReference type="InterPro" id="IPR022764">
    <property type="entry name" value="Peptidase_S54_rhomboid_dom"/>
</dbReference>
<feature type="transmembrane region" description="Helical" evidence="6">
    <location>
        <begin position="365"/>
        <end position="385"/>
    </location>
</feature>
<sequence length="428" mass="48845">MFWSFTSYTMGSRWRDMLMDYGNVLGDKSSRSSSAYFSVNGDLMDKRNEDVQLRQTLEVFFRPLFQKFVYGGEKIACHDLRSILREPEYRDRLPPDKVHELADLCDFNQGRAVKYEEFTKIVLGKHDDNSSFGGSDTGLHGADRDMGRTKGVLRVVCTNTTQQLMVDDYLFEYKCLPPPFFMILVTIAQIIVYIVFTSQDGWYTSALDSIPNANHTNVLMYYPNRRHEAWRYVSYWLLHQGFIDLIFNVIIQLVLGVPLEIMFKWWRLAIVWILGVLAGSLGQSLTDHYVGLVGAGGGAYAIMAAHCLTLWQERQHLNDDPTESRTKKILCGLPLRVTLLVIILIPQIALAVYRRWFLDPINIRIGIAAHIGGILAGITLGPAYLKDIKRYPWQEGSGLFSLFTCLIFIGGTVIFNIIYKGYPAEVYN</sequence>
<evidence type="ECO:0000256" key="2">
    <source>
        <dbReference type="ARBA" id="ARBA00009045"/>
    </source>
</evidence>
<dbReference type="InterPro" id="IPR035952">
    <property type="entry name" value="Rhomboid-like_sf"/>
</dbReference>
<evidence type="ECO:0000256" key="3">
    <source>
        <dbReference type="ARBA" id="ARBA00022692"/>
    </source>
</evidence>
<dbReference type="EMBL" id="JASAOG010000186">
    <property type="protein sequence ID" value="KAK0045116.1"/>
    <property type="molecule type" value="Genomic_DNA"/>
</dbReference>
<feature type="transmembrane region" description="Helical" evidence="6">
    <location>
        <begin position="236"/>
        <end position="258"/>
    </location>
</feature>
<feature type="transmembrane region" description="Helical" evidence="6">
    <location>
        <begin position="265"/>
        <end position="283"/>
    </location>
</feature>
<proteinExistence type="inferred from homology"/>
<dbReference type="PANTHER" id="PTHR45840:SF2">
    <property type="entry name" value="PROTEIN RHOMBOID-RELATED"/>
    <property type="match status" value="1"/>
</dbReference>
<dbReference type="AlphaFoldDB" id="A0AAD8AZ47"/>
<evidence type="ECO:0000256" key="5">
    <source>
        <dbReference type="ARBA" id="ARBA00023136"/>
    </source>
</evidence>
<feature type="transmembrane region" description="Helical" evidence="6">
    <location>
        <begin position="179"/>
        <end position="196"/>
    </location>
</feature>
<evidence type="ECO:0000256" key="4">
    <source>
        <dbReference type="ARBA" id="ARBA00022989"/>
    </source>
</evidence>
<dbReference type="Pfam" id="PF01694">
    <property type="entry name" value="Rhomboid"/>
    <property type="match status" value="1"/>
</dbReference>
<evidence type="ECO:0000313" key="9">
    <source>
        <dbReference type="Proteomes" id="UP001233172"/>
    </source>
</evidence>
<reference evidence="8" key="1">
    <citation type="journal article" date="2023" name="PLoS Negl. Trop. Dis.">
        <title>A genome sequence for Biomphalaria pfeifferi, the major vector snail for the human-infecting parasite Schistosoma mansoni.</title>
        <authorList>
            <person name="Bu L."/>
            <person name="Lu L."/>
            <person name="Laidemitt M.R."/>
            <person name="Zhang S.M."/>
            <person name="Mutuku M."/>
            <person name="Mkoji G."/>
            <person name="Steinauer M."/>
            <person name="Loker E.S."/>
        </authorList>
    </citation>
    <scope>NUCLEOTIDE SEQUENCE</scope>
    <source>
        <strain evidence="8">KasaAsao</strain>
    </source>
</reference>
<evidence type="ECO:0000259" key="7">
    <source>
        <dbReference type="Pfam" id="PF01694"/>
    </source>
</evidence>
<feature type="transmembrane region" description="Helical" evidence="6">
    <location>
        <begin position="333"/>
        <end position="353"/>
    </location>
</feature>
<keyword evidence="5 6" id="KW-0472">Membrane</keyword>
<dbReference type="GO" id="GO:0004252">
    <property type="term" value="F:serine-type endopeptidase activity"/>
    <property type="evidence" value="ECO:0007669"/>
    <property type="project" value="InterPro"/>
</dbReference>
<feature type="transmembrane region" description="Helical" evidence="6">
    <location>
        <begin position="397"/>
        <end position="419"/>
    </location>
</feature>
<dbReference type="GO" id="GO:0016020">
    <property type="term" value="C:membrane"/>
    <property type="evidence" value="ECO:0007669"/>
    <property type="project" value="UniProtKB-SubCell"/>
</dbReference>
<gene>
    <name evidence="8" type="ORF">Bpfe_025499</name>
</gene>
<keyword evidence="9" id="KW-1185">Reference proteome</keyword>
<feature type="transmembrane region" description="Helical" evidence="6">
    <location>
        <begin position="289"/>
        <end position="312"/>
    </location>
</feature>
<comment type="caution">
    <text evidence="8">The sequence shown here is derived from an EMBL/GenBank/DDBJ whole genome shotgun (WGS) entry which is preliminary data.</text>
</comment>
<reference evidence="8" key="2">
    <citation type="submission" date="2023-04" db="EMBL/GenBank/DDBJ databases">
        <authorList>
            <person name="Bu L."/>
            <person name="Lu L."/>
            <person name="Laidemitt M.R."/>
            <person name="Zhang S.M."/>
            <person name="Mutuku M."/>
            <person name="Mkoji G."/>
            <person name="Steinauer M."/>
            <person name="Loker E.S."/>
        </authorList>
    </citation>
    <scope>NUCLEOTIDE SEQUENCE</scope>
    <source>
        <strain evidence="8">KasaAsao</strain>
        <tissue evidence="8">Whole Snail</tissue>
    </source>
</reference>
<feature type="domain" description="Peptidase S54 rhomboid" evidence="7">
    <location>
        <begin position="227"/>
        <end position="385"/>
    </location>
</feature>
<dbReference type="Proteomes" id="UP001233172">
    <property type="component" value="Unassembled WGS sequence"/>
</dbReference>
<keyword evidence="4 6" id="KW-1133">Transmembrane helix</keyword>
<organism evidence="8 9">
    <name type="scientific">Biomphalaria pfeifferi</name>
    <name type="common">Bloodfluke planorb</name>
    <name type="synonym">Freshwater snail</name>
    <dbReference type="NCBI Taxonomy" id="112525"/>
    <lineage>
        <taxon>Eukaryota</taxon>
        <taxon>Metazoa</taxon>
        <taxon>Spiralia</taxon>
        <taxon>Lophotrochozoa</taxon>
        <taxon>Mollusca</taxon>
        <taxon>Gastropoda</taxon>
        <taxon>Heterobranchia</taxon>
        <taxon>Euthyneura</taxon>
        <taxon>Panpulmonata</taxon>
        <taxon>Hygrophila</taxon>
        <taxon>Lymnaeoidea</taxon>
        <taxon>Planorbidae</taxon>
        <taxon>Biomphalaria</taxon>
    </lineage>
</organism>